<keyword evidence="2" id="KW-1185">Reference proteome</keyword>
<protein>
    <submittedName>
        <fullName evidence="1">Uncharacterized protein</fullName>
    </submittedName>
</protein>
<dbReference type="EMBL" id="AFBN01000013">
    <property type="protein sequence ID" value="EGF59019.1"/>
    <property type="molecule type" value="Genomic_DNA"/>
</dbReference>
<gene>
    <name evidence="1" type="ORF">HMPREF9446_00769</name>
</gene>
<dbReference type="AlphaFoldDB" id="F3PPX7"/>
<dbReference type="Proteomes" id="UP000003416">
    <property type="component" value="Unassembled WGS sequence"/>
</dbReference>
<reference evidence="1 2" key="1">
    <citation type="submission" date="2011-02" db="EMBL/GenBank/DDBJ databases">
        <authorList>
            <person name="Weinstock G."/>
            <person name="Sodergren E."/>
            <person name="Clifton S."/>
            <person name="Fulton L."/>
            <person name="Fulton B."/>
            <person name="Courtney L."/>
            <person name="Fronick C."/>
            <person name="Harrison M."/>
            <person name="Strong C."/>
            <person name="Farmer C."/>
            <person name="Delahaunty K."/>
            <person name="Markovic C."/>
            <person name="Hall O."/>
            <person name="Minx P."/>
            <person name="Tomlinson C."/>
            <person name="Mitreva M."/>
            <person name="Hou S."/>
            <person name="Chen J."/>
            <person name="Wollam A."/>
            <person name="Pepin K.H."/>
            <person name="Johnson M."/>
            <person name="Bhonagiri V."/>
            <person name="Zhang X."/>
            <person name="Suruliraj S."/>
            <person name="Warren W."/>
            <person name="Chinwalla A."/>
            <person name="Mardis E.R."/>
            <person name="Wilson R.K."/>
        </authorList>
    </citation>
    <scope>NUCLEOTIDE SEQUENCE [LARGE SCALE GENOMIC DNA]</scope>
    <source>
        <strain evidence="1 2">YIT 12057</strain>
    </source>
</reference>
<evidence type="ECO:0000313" key="1">
    <source>
        <dbReference type="EMBL" id="EGF59019.1"/>
    </source>
</evidence>
<dbReference type="STRING" id="763034.HMPREF9446_00769"/>
<sequence>MTRGKRFPRHKVKLYFFSIAKIMQAVGRMTMNLFIFYAETRLIFVFRYKGAPILLRWNETSVTIQLQMKKSRICYLVFIE</sequence>
<comment type="caution">
    <text evidence="1">The sequence shown here is derived from an EMBL/GenBank/DDBJ whole genome shotgun (WGS) entry which is preliminary data.</text>
</comment>
<name>F3PPX7_9BACE</name>
<evidence type="ECO:0000313" key="2">
    <source>
        <dbReference type="Proteomes" id="UP000003416"/>
    </source>
</evidence>
<organism evidence="1 2">
    <name type="scientific">Bacteroides fluxus YIT 12057</name>
    <dbReference type="NCBI Taxonomy" id="763034"/>
    <lineage>
        <taxon>Bacteria</taxon>
        <taxon>Pseudomonadati</taxon>
        <taxon>Bacteroidota</taxon>
        <taxon>Bacteroidia</taxon>
        <taxon>Bacteroidales</taxon>
        <taxon>Bacteroidaceae</taxon>
        <taxon>Bacteroides</taxon>
    </lineage>
</organism>
<proteinExistence type="predicted"/>
<accession>F3PPX7</accession>
<dbReference type="HOGENOM" id="CLU_2582334_0_0_10"/>